<evidence type="ECO:0000313" key="3">
    <source>
        <dbReference type="Proteomes" id="UP000034231"/>
    </source>
</evidence>
<dbReference type="Pfam" id="PF07591">
    <property type="entry name" value="PT-HINT"/>
    <property type="match status" value="1"/>
</dbReference>
<dbReference type="GO" id="GO:0016539">
    <property type="term" value="P:intein-mediated protein splicing"/>
    <property type="evidence" value="ECO:0007669"/>
    <property type="project" value="InterPro"/>
</dbReference>
<name>A0A0G0KIE2_9BACT</name>
<sequence>MKLFNGYWELRELVKNIIPRRGMLDFLEKHKGLVKEKGRKIGYKEFSFDSEKFEIKQRLLNKDEITSFLEVSLRKNHCPMPLNADVYDALYCIAKGQLITTKTGFKKIEDIKVGDEIASYNESTKKVEFTQVLLSSSSEKTNLVEIETEKGLLVVTEDHQIFTKRGWVEAGQLNEDDLLLEIY</sequence>
<dbReference type="InterPro" id="IPR036844">
    <property type="entry name" value="Hint_dom_sf"/>
</dbReference>
<dbReference type="InterPro" id="IPR003587">
    <property type="entry name" value="Hint_dom_N"/>
</dbReference>
<dbReference type="InterPro" id="IPR006141">
    <property type="entry name" value="Intein_N"/>
</dbReference>
<reference evidence="2 3" key="1">
    <citation type="journal article" date="2015" name="Nature">
        <title>rRNA introns, odd ribosomes, and small enigmatic genomes across a large radiation of phyla.</title>
        <authorList>
            <person name="Brown C.T."/>
            <person name="Hug L.A."/>
            <person name="Thomas B.C."/>
            <person name="Sharon I."/>
            <person name="Castelle C.J."/>
            <person name="Singh A."/>
            <person name="Wilkins M.J."/>
            <person name="Williams K.H."/>
            <person name="Banfield J.F."/>
        </authorList>
    </citation>
    <scope>NUCLEOTIDE SEQUENCE [LARGE SCALE GENOMIC DNA]</scope>
</reference>
<evidence type="ECO:0000259" key="1">
    <source>
        <dbReference type="SMART" id="SM00306"/>
    </source>
</evidence>
<comment type="caution">
    <text evidence="2">The sequence shown here is derived from an EMBL/GenBank/DDBJ whole genome shotgun (WGS) entry which is preliminary data.</text>
</comment>
<accession>A0A0G0KIE2</accession>
<feature type="domain" description="Hint" evidence="1">
    <location>
        <begin position="90"/>
        <end position="183"/>
    </location>
</feature>
<dbReference type="Proteomes" id="UP000034231">
    <property type="component" value="Unassembled WGS sequence"/>
</dbReference>
<dbReference type="EMBL" id="LBTX01000021">
    <property type="protein sequence ID" value="KKQ48969.1"/>
    <property type="molecule type" value="Genomic_DNA"/>
</dbReference>
<dbReference type="Gene3D" id="2.170.16.10">
    <property type="entry name" value="Hedgehog/Intein (Hint) domain"/>
    <property type="match status" value="1"/>
</dbReference>
<dbReference type="SMART" id="SM00306">
    <property type="entry name" value="HintN"/>
    <property type="match status" value="1"/>
</dbReference>
<dbReference type="SUPFAM" id="SSF51294">
    <property type="entry name" value="Hedgehog/intein (Hint) domain"/>
    <property type="match status" value="1"/>
</dbReference>
<evidence type="ECO:0000313" key="2">
    <source>
        <dbReference type="EMBL" id="KKQ48969.1"/>
    </source>
</evidence>
<dbReference type="CDD" id="cd00081">
    <property type="entry name" value="Hint"/>
    <property type="match status" value="1"/>
</dbReference>
<proteinExistence type="predicted"/>
<dbReference type="PROSITE" id="PS50817">
    <property type="entry name" value="INTEIN_N_TER"/>
    <property type="match status" value="1"/>
</dbReference>
<gene>
    <name evidence="2" type="ORF">US68_C0021G0005</name>
</gene>
<dbReference type="AlphaFoldDB" id="A0A0G0KIE2"/>
<organism evidence="2 3">
    <name type="scientific">Candidatus Shapirobacteria bacterium GW2011_GWE1_38_10</name>
    <dbReference type="NCBI Taxonomy" id="1618488"/>
    <lineage>
        <taxon>Bacteria</taxon>
        <taxon>Candidatus Shapironibacteriota</taxon>
    </lineage>
</organism>
<protein>
    <recommendedName>
        <fullName evidence="1">Hint domain-containing protein</fullName>
    </recommendedName>
</protein>